<keyword evidence="1" id="KW-0175">Coiled coil</keyword>
<reference evidence="2 3" key="1">
    <citation type="submission" date="2020-08" db="EMBL/GenBank/DDBJ databases">
        <title>Genomic Encyclopedia of Type Strains, Phase IV (KMG-IV): sequencing the most valuable type-strain genomes for metagenomic binning, comparative biology and taxonomic classification.</title>
        <authorList>
            <person name="Goeker M."/>
        </authorList>
    </citation>
    <scope>NUCLEOTIDE SEQUENCE [LARGE SCALE GENOMIC DNA]</scope>
    <source>
        <strain evidence="2 3">DSM 11805</strain>
    </source>
</reference>
<accession>A0A841RNQ1</accession>
<gene>
    <name evidence="2" type="ORF">GGQ92_001594</name>
</gene>
<feature type="coiled-coil region" evidence="1">
    <location>
        <begin position="154"/>
        <end position="188"/>
    </location>
</feature>
<evidence type="ECO:0000313" key="3">
    <source>
        <dbReference type="Proteomes" id="UP000572212"/>
    </source>
</evidence>
<organism evidence="2 3">
    <name type="scientific">Gracilibacillus halotolerans</name>
    <dbReference type="NCBI Taxonomy" id="74386"/>
    <lineage>
        <taxon>Bacteria</taxon>
        <taxon>Bacillati</taxon>
        <taxon>Bacillota</taxon>
        <taxon>Bacilli</taxon>
        <taxon>Bacillales</taxon>
        <taxon>Bacillaceae</taxon>
        <taxon>Gracilibacillus</taxon>
    </lineage>
</organism>
<sequence length="337" mass="38394">MKMKKKEFAFILIVISIITLVACGDLKVSSSPEIVVHNMYKSAVENNQQQLDEILTYFSHYDGNEAYIIEELKDQAYDLGGTDSIKPILLKEDEMQREIREGLDATFSDNWNFVYVELGDSYIYAWIVQEIDGNYYIVEGEDFSTDEIFLIVDGVNLEEERAREEAEREAEIEEAKQEELVIAKEEAQAILGTWKGTAIAPQQAFEMTVSELGETEIKNDDGEEKIVTPFTATAKLYMNPSTVSYSGWHPVTVDIELSGNHIKGLGNTFGTIDFEVMDHTPAPERDFKLHGIHFYPISLGVDEDDLYEDYFLQGEMQGRVSVSDRNRNTDWSLEKVE</sequence>
<dbReference type="RefSeq" id="WP_184246777.1">
    <property type="nucleotide sequence ID" value="NZ_BAAACU010000059.1"/>
</dbReference>
<evidence type="ECO:0000256" key="1">
    <source>
        <dbReference type="SAM" id="Coils"/>
    </source>
</evidence>
<dbReference type="PROSITE" id="PS51257">
    <property type="entry name" value="PROKAR_LIPOPROTEIN"/>
    <property type="match status" value="1"/>
</dbReference>
<dbReference type="Proteomes" id="UP000572212">
    <property type="component" value="Unassembled WGS sequence"/>
</dbReference>
<dbReference type="EMBL" id="JACHON010000005">
    <property type="protein sequence ID" value="MBB6512805.1"/>
    <property type="molecule type" value="Genomic_DNA"/>
</dbReference>
<evidence type="ECO:0000313" key="2">
    <source>
        <dbReference type="EMBL" id="MBB6512805.1"/>
    </source>
</evidence>
<comment type="caution">
    <text evidence="2">The sequence shown here is derived from an EMBL/GenBank/DDBJ whole genome shotgun (WGS) entry which is preliminary data.</text>
</comment>
<keyword evidence="3" id="KW-1185">Reference proteome</keyword>
<protein>
    <submittedName>
        <fullName evidence="2">Uncharacterized protein YpmB</fullName>
    </submittedName>
</protein>
<proteinExistence type="predicted"/>
<dbReference type="AlphaFoldDB" id="A0A841RNQ1"/>
<name>A0A841RNQ1_9BACI</name>